<evidence type="ECO:0000313" key="3">
    <source>
        <dbReference type="Proteomes" id="UP000596130"/>
    </source>
</evidence>
<reference evidence="2 3" key="1">
    <citation type="submission" date="2020-12" db="EMBL/GenBank/DDBJ databases">
        <title>Identification and biosynthesis of polyene macrolides produced by Streptomyces alfalfae Men-myco-93-63.</title>
        <authorList>
            <person name="Liu D."/>
            <person name="Li Y."/>
            <person name="Liu L."/>
            <person name="Han X."/>
            <person name="Shen F."/>
        </authorList>
    </citation>
    <scope>NUCLEOTIDE SEQUENCE [LARGE SCALE GENOMIC DNA]</scope>
    <source>
        <strain evidence="2 3">Men-myco-93-63</strain>
    </source>
</reference>
<dbReference type="Proteomes" id="UP000596130">
    <property type="component" value="Chromosome"/>
</dbReference>
<name>A0A7T4PBP2_9ACTN</name>
<accession>A0A7T4PBP2</accession>
<dbReference type="Gene3D" id="1.10.260.40">
    <property type="entry name" value="lambda repressor-like DNA-binding domains"/>
    <property type="match status" value="1"/>
</dbReference>
<dbReference type="AlphaFoldDB" id="A0A7T4PBP2"/>
<gene>
    <name evidence="2" type="ORF">I8755_01945</name>
</gene>
<proteinExistence type="predicted"/>
<dbReference type="EMBL" id="CP065959">
    <property type="protein sequence ID" value="QQC87308.1"/>
    <property type="molecule type" value="Genomic_DNA"/>
</dbReference>
<evidence type="ECO:0000313" key="2">
    <source>
        <dbReference type="EMBL" id="QQC87308.1"/>
    </source>
</evidence>
<sequence length="152" mass="16177">MRLKKTDLVARTGVSRTVVQQVFQADGPVPSARTVTALAGALRLPVENLLDLQRVAAGEGSVEKPGPGWPIGQWDPHALEVHLSSAAQDGAGLSGQRLLPGAFCGGCNFLRPHLERLFAREAEANGGRFTATAPRIGRVGHPLPAGRRHVRR</sequence>
<dbReference type="GO" id="GO:0003677">
    <property type="term" value="F:DNA binding"/>
    <property type="evidence" value="ECO:0007669"/>
    <property type="project" value="InterPro"/>
</dbReference>
<feature type="region of interest" description="Disordered" evidence="1">
    <location>
        <begin position="133"/>
        <end position="152"/>
    </location>
</feature>
<evidence type="ECO:0000256" key="1">
    <source>
        <dbReference type="SAM" id="MobiDB-lite"/>
    </source>
</evidence>
<protein>
    <submittedName>
        <fullName evidence="2">Uncharacterized protein</fullName>
    </submittedName>
</protein>
<dbReference type="RefSeq" id="WP_198501537.1">
    <property type="nucleotide sequence ID" value="NZ_CP065959.1"/>
</dbReference>
<dbReference type="InterPro" id="IPR010982">
    <property type="entry name" value="Lambda_DNA-bd_dom_sf"/>
</dbReference>
<organism evidence="2 3">
    <name type="scientific">Streptomyces alfalfae</name>
    <dbReference type="NCBI Taxonomy" id="1642299"/>
    <lineage>
        <taxon>Bacteria</taxon>
        <taxon>Bacillati</taxon>
        <taxon>Actinomycetota</taxon>
        <taxon>Actinomycetes</taxon>
        <taxon>Kitasatosporales</taxon>
        <taxon>Streptomycetaceae</taxon>
        <taxon>Streptomyces</taxon>
    </lineage>
</organism>